<reference evidence="1" key="2">
    <citation type="submission" date="2020-09" db="EMBL/GenBank/DDBJ databases">
        <authorList>
            <person name="Sun Q."/>
            <person name="Ohkuma M."/>
        </authorList>
    </citation>
    <scope>NUCLEOTIDE SEQUENCE</scope>
    <source>
        <strain evidence="1">JCM 19831</strain>
    </source>
</reference>
<name>A0A917WPI2_9ACTN</name>
<proteinExistence type="predicted"/>
<keyword evidence="2" id="KW-1185">Reference proteome</keyword>
<evidence type="ECO:0008006" key="3">
    <source>
        <dbReference type="Google" id="ProtNLM"/>
    </source>
</evidence>
<protein>
    <recommendedName>
        <fullName evidence="3">DUF1579 domain-containing protein</fullName>
    </recommendedName>
</protein>
<gene>
    <name evidence="1" type="ORF">GCM10007977_020240</name>
</gene>
<comment type="caution">
    <text evidence="1">The sequence shown here is derived from an EMBL/GenBank/DDBJ whole genome shotgun (WGS) entry which is preliminary data.</text>
</comment>
<evidence type="ECO:0000313" key="2">
    <source>
        <dbReference type="Proteomes" id="UP000642070"/>
    </source>
</evidence>
<evidence type="ECO:0000313" key="1">
    <source>
        <dbReference type="EMBL" id="GGM18922.1"/>
    </source>
</evidence>
<accession>A0A917WPI2</accession>
<organism evidence="1 2">
    <name type="scientific">Dactylosporangium sucinum</name>
    <dbReference type="NCBI Taxonomy" id="1424081"/>
    <lineage>
        <taxon>Bacteria</taxon>
        <taxon>Bacillati</taxon>
        <taxon>Actinomycetota</taxon>
        <taxon>Actinomycetes</taxon>
        <taxon>Micromonosporales</taxon>
        <taxon>Micromonosporaceae</taxon>
        <taxon>Dactylosporangium</taxon>
    </lineage>
</organism>
<dbReference type="AlphaFoldDB" id="A0A917WPI2"/>
<reference evidence="1" key="1">
    <citation type="journal article" date="2014" name="Int. J. Syst. Evol. Microbiol.">
        <title>Complete genome sequence of Corynebacterium casei LMG S-19264T (=DSM 44701T), isolated from a smear-ripened cheese.</title>
        <authorList>
            <consortium name="US DOE Joint Genome Institute (JGI-PGF)"/>
            <person name="Walter F."/>
            <person name="Albersmeier A."/>
            <person name="Kalinowski J."/>
            <person name="Ruckert C."/>
        </authorList>
    </citation>
    <scope>NUCLEOTIDE SEQUENCE</scope>
    <source>
        <strain evidence="1">JCM 19831</strain>
    </source>
</reference>
<dbReference type="RefSeq" id="WP_190249496.1">
    <property type="nucleotide sequence ID" value="NZ_BMPI01000008.1"/>
</dbReference>
<dbReference type="EMBL" id="BMPI01000008">
    <property type="protein sequence ID" value="GGM18922.1"/>
    <property type="molecule type" value="Genomic_DNA"/>
</dbReference>
<dbReference type="Proteomes" id="UP000642070">
    <property type="component" value="Unassembled WGS sequence"/>
</dbReference>
<sequence length="170" mass="19697">MRDFDFLFGTWNIHNRKLRDTIDPACDEWVEFATQSAAEPIFGGLGNVDRIWADDFEGFTLRQYDPAEDVWRIWWASTRNPGHLDPPVVGRWSGGRGVFECDDVLGGHPVRVRFTWTHDGPDKARWEQAFSYDAGASWRTNWIMEFTRSVSGIAQDEAARRFGPAWETRR</sequence>